<dbReference type="AlphaFoldDB" id="A0A919Q540"/>
<evidence type="ECO:0000313" key="2">
    <source>
        <dbReference type="EMBL" id="GIG54005.1"/>
    </source>
</evidence>
<keyword evidence="3" id="KW-1185">Reference proteome</keyword>
<organism evidence="2 3">
    <name type="scientific">Demequina activiva</name>
    <dbReference type="NCBI Taxonomy" id="1582364"/>
    <lineage>
        <taxon>Bacteria</taxon>
        <taxon>Bacillati</taxon>
        <taxon>Actinomycetota</taxon>
        <taxon>Actinomycetes</taxon>
        <taxon>Micrococcales</taxon>
        <taxon>Demequinaceae</taxon>
        <taxon>Demequina</taxon>
    </lineage>
</organism>
<dbReference type="RefSeq" id="WP_203653465.1">
    <property type="nucleotide sequence ID" value="NZ_BONR01000001.1"/>
</dbReference>
<protein>
    <submittedName>
        <fullName evidence="2">Uncharacterized protein</fullName>
    </submittedName>
</protein>
<evidence type="ECO:0000256" key="1">
    <source>
        <dbReference type="SAM" id="Phobius"/>
    </source>
</evidence>
<comment type="caution">
    <text evidence="2">The sequence shown here is derived from an EMBL/GenBank/DDBJ whole genome shotgun (WGS) entry which is preliminary data.</text>
</comment>
<gene>
    <name evidence="2" type="ORF">Dac01nite_07570</name>
</gene>
<keyword evidence="1" id="KW-0472">Membrane</keyword>
<feature type="transmembrane region" description="Helical" evidence="1">
    <location>
        <begin position="6"/>
        <end position="29"/>
    </location>
</feature>
<dbReference type="Proteomes" id="UP000652354">
    <property type="component" value="Unassembled WGS sequence"/>
</dbReference>
<keyword evidence="1" id="KW-0812">Transmembrane</keyword>
<name>A0A919Q540_9MICO</name>
<keyword evidence="1" id="KW-1133">Transmembrane helix</keyword>
<evidence type="ECO:0000313" key="3">
    <source>
        <dbReference type="Proteomes" id="UP000652354"/>
    </source>
</evidence>
<dbReference type="EMBL" id="BONR01000001">
    <property type="protein sequence ID" value="GIG54005.1"/>
    <property type="molecule type" value="Genomic_DNA"/>
</dbReference>
<accession>A0A919Q540</accession>
<sequence>MSVADAAIFATISLVFLGMTVPLIAKLIAMGNSRASKWIVITRRTPAPPIAPAAAARGWQYTASSGRWAHLFTVPPFGMRGAPYATDVVHGSREGGAFVAFTLHGVKRTNSSSERSSAPWRVVAVPLGGRIPRVSFTPTGALAELLGVEVLEACEHEVLVESHAFNERWRAGTDDTECAHAVLTSTVITALIDAPSEIYSIFIENGYLVAATAYPAHGLDWIDAWLDVLERMRDGVPPFVWERWRLPAS</sequence>
<proteinExistence type="predicted"/>
<reference evidence="2" key="1">
    <citation type="submission" date="2021-01" db="EMBL/GenBank/DDBJ databases">
        <title>Whole genome shotgun sequence of Demequina activiva NBRC 110675.</title>
        <authorList>
            <person name="Komaki H."/>
            <person name="Tamura T."/>
        </authorList>
    </citation>
    <scope>NUCLEOTIDE SEQUENCE</scope>
    <source>
        <strain evidence="2">NBRC 110675</strain>
    </source>
</reference>